<accession>A0A7M5WRJ2</accession>
<dbReference type="SMART" id="SM00248">
    <property type="entry name" value="ANK"/>
    <property type="match status" value="3"/>
</dbReference>
<proteinExistence type="predicted"/>
<feature type="region of interest" description="Disordered" evidence="4">
    <location>
        <begin position="36"/>
        <end position="62"/>
    </location>
</feature>
<dbReference type="PROSITE" id="PS50297">
    <property type="entry name" value="ANK_REP_REGION"/>
    <property type="match status" value="2"/>
</dbReference>
<evidence type="ECO:0000313" key="6">
    <source>
        <dbReference type="Proteomes" id="UP000594262"/>
    </source>
</evidence>
<name>A0A7M5WRJ2_9CNID</name>
<dbReference type="Proteomes" id="UP000594262">
    <property type="component" value="Unplaced"/>
</dbReference>
<dbReference type="AlphaFoldDB" id="A0A7M5WRJ2"/>
<dbReference type="PANTHER" id="PTHR24171">
    <property type="entry name" value="ANKYRIN REPEAT DOMAIN-CONTAINING PROTEIN 39-RELATED"/>
    <property type="match status" value="1"/>
</dbReference>
<dbReference type="PROSITE" id="PS50088">
    <property type="entry name" value="ANK_REPEAT"/>
    <property type="match status" value="2"/>
</dbReference>
<dbReference type="EnsemblMetazoa" id="CLYHEMT006236.1">
    <property type="protein sequence ID" value="CLYHEMP006236.1"/>
    <property type="gene ID" value="CLYHEMG006236"/>
</dbReference>
<evidence type="ECO:0000313" key="5">
    <source>
        <dbReference type="EnsemblMetazoa" id="CLYHEMP006236.1"/>
    </source>
</evidence>
<feature type="repeat" description="ANK" evidence="3">
    <location>
        <begin position="134"/>
        <end position="159"/>
    </location>
</feature>
<keyword evidence="2 3" id="KW-0040">ANK repeat</keyword>
<evidence type="ECO:0000256" key="2">
    <source>
        <dbReference type="ARBA" id="ARBA00023043"/>
    </source>
</evidence>
<keyword evidence="1" id="KW-0677">Repeat</keyword>
<feature type="repeat" description="ANK" evidence="3">
    <location>
        <begin position="101"/>
        <end position="133"/>
    </location>
</feature>
<dbReference type="SUPFAM" id="SSF48403">
    <property type="entry name" value="Ankyrin repeat"/>
    <property type="match status" value="1"/>
</dbReference>
<keyword evidence="6" id="KW-1185">Reference proteome</keyword>
<dbReference type="OrthoDB" id="5966043at2759"/>
<evidence type="ECO:0000256" key="1">
    <source>
        <dbReference type="ARBA" id="ARBA00022737"/>
    </source>
</evidence>
<dbReference type="Gene3D" id="1.25.40.20">
    <property type="entry name" value="Ankyrin repeat-containing domain"/>
    <property type="match status" value="1"/>
</dbReference>
<organism evidence="5 6">
    <name type="scientific">Clytia hemisphaerica</name>
    <dbReference type="NCBI Taxonomy" id="252671"/>
    <lineage>
        <taxon>Eukaryota</taxon>
        <taxon>Metazoa</taxon>
        <taxon>Cnidaria</taxon>
        <taxon>Hydrozoa</taxon>
        <taxon>Hydroidolina</taxon>
        <taxon>Leptothecata</taxon>
        <taxon>Obeliida</taxon>
        <taxon>Clytiidae</taxon>
        <taxon>Clytia</taxon>
    </lineage>
</organism>
<dbReference type="InterPro" id="IPR002110">
    <property type="entry name" value="Ankyrin_rpt"/>
</dbReference>
<reference evidence="5" key="1">
    <citation type="submission" date="2021-01" db="UniProtKB">
        <authorList>
            <consortium name="EnsemblMetazoa"/>
        </authorList>
    </citation>
    <scope>IDENTIFICATION</scope>
</reference>
<dbReference type="Pfam" id="PF12796">
    <property type="entry name" value="Ank_2"/>
    <property type="match status" value="1"/>
</dbReference>
<protein>
    <submittedName>
        <fullName evidence="5">Uncharacterized protein</fullName>
    </submittedName>
</protein>
<sequence length="170" mass="18800">MSLFKDVLSKRSRKKSKSLHLTGEMIARKLQSNLHRNSFSGVGDDERRTASKNMPGTRKLSRSSSYADCEAVLLNAVAHEDVGTVKRILESDKVDLNIIRNGLAPLHHACLNGNMTIIRLLIKNNVDVNLQTKDGKTPIKLAVMNGHFELAELLISHGSKDTDIIDGVME</sequence>
<evidence type="ECO:0000256" key="4">
    <source>
        <dbReference type="SAM" id="MobiDB-lite"/>
    </source>
</evidence>
<dbReference type="InterPro" id="IPR036770">
    <property type="entry name" value="Ankyrin_rpt-contain_sf"/>
</dbReference>
<evidence type="ECO:0000256" key="3">
    <source>
        <dbReference type="PROSITE-ProRule" id="PRU00023"/>
    </source>
</evidence>